<keyword evidence="3 6" id="KW-0812">Transmembrane</keyword>
<keyword evidence="2" id="KW-1003">Cell membrane</keyword>
<evidence type="ECO:0000259" key="8">
    <source>
        <dbReference type="Pfam" id="PF10708"/>
    </source>
</evidence>
<evidence type="ECO:0000256" key="1">
    <source>
        <dbReference type="ARBA" id="ARBA00004651"/>
    </source>
</evidence>
<comment type="caution">
    <text evidence="9">The sequence shown here is derived from an EMBL/GenBank/DDBJ whole genome shotgun (WGS) entry which is preliminary data.</text>
</comment>
<evidence type="ECO:0000256" key="3">
    <source>
        <dbReference type="ARBA" id="ARBA00022692"/>
    </source>
</evidence>
<keyword evidence="10" id="KW-1185">Reference proteome</keyword>
<name>A0A4R1BXF7_9ACTN</name>
<feature type="domain" description="DUF2510" evidence="8">
    <location>
        <begin position="6"/>
        <end position="38"/>
    </location>
</feature>
<feature type="transmembrane region" description="Helical" evidence="6">
    <location>
        <begin position="168"/>
        <end position="191"/>
    </location>
</feature>
<dbReference type="EMBL" id="SJZJ01000026">
    <property type="protein sequence ID" value="TCJ22106.1"/>
    <property type="molecule type" value="Genomic_DNA"/>
</dbReference>
<dbReference type="Pfam" id="PF06271">
    <property type="entry name" value="RDD"/>
    <property type="match status" value="1"/>
</dbReference>
<evidence type="ECO:0000256" key="6">
    <source>
        <dbReference type="SAM" id="Phobius"/>
    </source>
</evidence>
<organism evidence="9 10">
    <name type="scientific">Nocardioides jejuensis</name>
    <dbReference type="NCBI Taxonomy" id="2502782"/>
    <lineage>
        <taxon>Bacteria</taxon>
        <taxon>Bacillati</taxon>
        <taxon>Actinomycetota</taxon>
        <taxon>Actinomycetes</taxon>
        <taxon>Propionibacteriales</taxon>
        <taxon>Nocardioidaceae</taxon>
        <taxon>Nocardioides</taxon>
    </lineage>
</organism>
<dbReference type="RefSeq" id="WP_131585144.1">
    <property type="nucleotide sequence ID" value="NZ_SJZJ01000026.1"/>
</dbReference>
<evidence type="ECO:0000313" key="9">
    <source>
        <dbReference type="EMBL" id="TCJ22106.1"/>
    </source>
</evidence>
<evidence type="ECO:0000256" key="2">
    <source>
        <dbReference type="ARBA" id="ARBA00022475"/>
    </source>
</evidence>
<evidence type="ECO:0000256" key="4">
    <source>
        <dbReference type="ARBA" id="ARBA00022989"/>
    </source>
</evidence>
<dbReference type="InterPro" id="IPR051791">
    <property type="entry name" value="Pra-immunoreactive"/>
</dbReference>
<dbReference type="Pfam" id="PF10708">
    <property type="entry name" value="DUF2510"/>
    <property type="match status" value="1"/>
</dbReference>
<dbReference type="GO" id="GO:0005886">
    <property type="term" value="C:plasma membrane"/>
    <property type="evidence" value="ECO:0007669"/>
    <property type="project" value="UniProtKB-SubCell"/>
</dbReference>
<accession>A0A4R1BXF7</accession>
<proteinExistence type="predicted"/>
<evidence type="ECO:0000256" key="5">
    <source>
        <dbReference type="ARBA" id="ARBA00023136"/>
    </source>
</evidence>
<dbReference type="OrthoDB" id="5244233at2"/>
<reference evidence="9 10" key="1">
    <citation type="submission" date="2019-03" db="EMBL/GenBank/DDBJ databases">
        <authorList>
            <person name="Kim M.K.M."/>
        </authorList>
    </citation>
    <scope>NUCLEOTIDE SEQUENCE [LARGE SCALE GENOMIC DNA]</scope>
    <source>
        <strain evidence="9 10">18JY15-6</strain>
    </source>
</reference>
<dbReference type="PANTHER" id="PTHR36115">
    <property type="entry name" value="PROLINE-RICH ANTIGEN HOMOLOG-RELATED"/>
    <property type="match status" value="1"/>
</dbReference>
<evidence type="ECO:0000313" key="10">
    <source>
        <dbReference type="Proteomes" id="UP000295453"/>
    </source>
</evidence>
<feature type="transmembrane region" description="Helical" evidence="6">
    <location>
        <begin position="123"/>
        <end position="143"/>
    </location>
</feature>
<sequence>MSDAAAGWYPDPTPAPGVPTLRYWDGAAWTEHVAPAQQYVSPAYAAQPVGPTTPDGVPLAHWGWRVLAYLIDSAILMAATMPLMIPMQIHMQRRMDDLVRQVDANSSMADFWSVYGSIMREMMYAEIPAVLIVALYAAVMMRWKGATIGKLALGLQVRLRDRTDRLPWSAIVVRVLTFNGASLLPMVLLAVGLWRAGVLLMVLVACYGFVDGLWPLWGRDRQALHDKFARTYVVKTR</sequence>
<feature type="transmembrane region" description="Helical" evidence="6">
    <location>
        <begin position="198"/>
        <end position="217"/>
    </location>
</feature>
<dbReference type="InterPro" id="IPR010432">
    <property type="entry name" value="RDD"/>
</dbReference>
<gene>
    <name evidence="9" type="ORF">EPD65_13640</name>
</gene>
<comment type="subcellular location">
    <subcellularLocation>
        <location evidence="1">Cell membrane</location>
        <topology evidence="1">Multi-pass membrane protein</topology>
    </subcellularLocation>
</comment>
<keyword evidence="4 6" id="KW-1133">Transmembrane helix</keyword>
<dbReference type="AlphaFoldDB" id="A0A4R1BXF7"/>
<dbReference type="Proteomes" id="UP000295453">
    <property type="component" value="Unassembled WGS sequence"/>
</dbReference>
<feature type="domain" description="RDD" evidence="7">
    <location>
        <begin position="60"/>
        <end position="229"/>
    </location>
</feature>
<keyword evidence="5 6" id="KW-0472">Membrane</keyword>
<protein>
    <submittedName>
        <fullName evidence="9">RDD family protein</fullName>
    </submittedName>
</protein>
<feature type="transmembrane region" description="Helical" evidence="6">
    <location>
        <begin position="66"/>
        <end position="85"/>
    </location>
</feature>
<dbReference type="InterPro" id="IPR018929">
    <property type="entry name" value="DUF2510"/>
</dbReference>
<evidence type="ECO:0000259" key="7">
    <source>
        <dbReference type="Pfam" id="PF06271"/>
    </source>
</evidence>